<evidence type="ECO:0000256" key="2">
    <source>
        <dbReference type="ARBA" id="ARBA00022679"/>
    </source>
</evidence>
<organism evidence="4 5">
    <name type="scientific">Myceligenerans indicum</name>
    <dbReference type="NCBI Taxonomy" id="2593663"/>
    <lineage>
        <taxon>Bacteria</taxon>
        <taxon>Bacillati</taxon>
        <taxon>Actinomycetota</taxon>
        <taxon>Actinomycetes</taxon>
        <taxon>Micrococcales</taxon>
        <taxon>Promicromonosporaceae</taxon>
        <taxon>Myceligenerans</taxon>
    </lineage>
</organism>
<name>A0ABS1LMS3_9MICO</name>
<gene>
    <name evidence="4" type="ORF">HGK34_14675</name>
</gene>
<feature type="domain" description="Glycosyl hydrolase family 13 catalytic" evidence="3">
    <location>
        <begin position="61"/>
        <end position="475"/>
    </location>
</feature>
<dbReference type="InterPro" id="IPR006047">
    <property type="entry name" value="GH13_cat_dom"/>
</dbReference>
<keyword evidence="2" id="KW-0808">Transferase</keyword>
<dbReference type="PIRSF" id="PIRSF003059">
    <property type="entry name" value="Sucrose_phosphorylase"/>
    <property type="match status" value="1"/>
</dbReference>
<keyword evidence="5" id="KW-1185">Reference proteome</keyword>
<protein>
    <submittedName>
        <fullName evidence="4">DUF3459 domain-containing protein</fullName>
    </submittedName>
</protein>
<reference evidence="4 5" key="1">
    <citation type="journal article" date="2021" name="Arch. Microbiol.">
        <title>Myceligenerans indicum sp. nov., an actinobacterium isolated from mangrove sediment of Sundarbans, India.</title>
        <authorList>
            <person name="Asha K."/>
            <person name="Bhadury P."/>
        </authorList>
    </citation>
    <scope>NUCLEOTIDE SEQUENCE [LARGE SCALE GENOMIC DNA]</scope>
    <source>
        <strain evidence="4 5">I2</strain>
    </source>
</reference>
<proteinExistence type="predicted"/>
<accession>A0ABS1LMS3</accession>
<keyword evidence="1" id="KW-0328">Glycosyltransferase</keyword>
<dbReference type="EMBL" id="JABBYC010000029">
    <property type="protein sequence ID" value="MBL0887510.1"/>
    <property type="molecule type" value="Genomic_DNA"/>
</dbReference>
<dbReference type="SMART" id="SM00642">
    <property type="entry name" value="Aamy"/>
    <property type="match status" value="1"/>
</dbReference>
<dbReference type="InterPro" id="IPR033746">
    <property type="entry name" value="GGa_phosphorylase"/>
</dbReference>
<dbReference type="PANTHER" id="PTHR10357:SF214">
    <property type="entry name" value="GLUCOSYLGLYCERATE PHOSPHORYLASE"/>
    <property type="match status" value="1"/>
</dbReference>
<dbReference type="SUPFAM" id="SSF51445">
    <property type="entry name" value="(Trans)glycosidases"/>
    <property type="match status" value="1"/>
</dbReference>
<comment type="caution">
    <text evidence="4">The sequence shown here is derived from an EMBL/GenBank/DDBJ whole genome shotgun (WGS) entry which is preliminary data.</text>
</comment>
<dbReference type="Proteomes" id="UP000675409">
    <property type="component" value="Unassembled WGS sequence"/>
</dbReference>
<dbReference type="InterPro" id="IPR016377">
    <property type="entry name" value="Sucrose_GGa_phosphorylase-rel"/>
</dbReference>
<dbReference type="PANTHER" id="PTHR10357">
    <property type="entry name" value="ALPHA-AMYLASE FAMILY MEMBER"/>
    <property type="match status" value="1"/>
</dbReference>
<dbReference type="Gene3D" id="3.20.20.80">
    <property type="entry name" value="Glycosidases"/>
    <property type="match status" value="1"/>
</dbReference>
<dbReference type="Pfam" id="PF00128">
    <property type="entry name" value="Alpha-amylase"/>
    <property type="match status" value="1"/>
</dbReference>
<dbReference type="InterPro" id="IPR017853">
    <property type="entry name" value="GH"/>
</dbReference>
<evidence type="ECO:0000313" key="5">
    <source>
        <dbReference type="Proteomes" id="UP000675409"/>
    </source>
</evidence>
<evidence type="ECO:0000313" key="4">
    <source>
        <dbReference type="EMBL" id="MBL0887510.1"/>
    </source>
</evidence>
<sequence length="574" mass="63423">MRTELERGLEGLRPALTPLARVLHPRDAARAQAVVEGMHRLAATFRDRLPETRRPVVDEATAYLICYGDSICRDGQPPLATLAQELRTHVGDAVTDVHLLPIFPWTSDDGFAVVDYREVDPELGQWHDVAEIGRDYQLMLDFVANHTSASSPWFTGWLAGDERYRDYYLAPGPEIDTSKVVRPRTTPLLHPFERPDGHQVAAWTTFGPDQVDLNVANPATLLELTEILLEYIVAGATTVRLDAIGYLWKESGTGCIHLPATHAVIKMWRVVVDAVAPGVRLLTETNVPHAENITYLGDGSDEAHMVYQFALPPLVLHSFVSGSSRRLTDWAASLEDLGDDATWFNFLASHDGIGMRPAQGILSPHEQEALARRALAHGGRASYATGPGPERSIYELNVSYLDALVDPSERADVEHVIRRVLAAHAILLGLAGVPAIYYHSIFGSTSDLDGLADSGINRRINRERLDADTLADELRHDPRRRGILNGLKRLLTIRAGQPAFSPFAQQRILDLDERVFAVERRCDRQIIRAVVNVSSEPVDVPGISGWDLLTESRVDGRLGPDDVVWVAETLTAAH</sequence>
<dbReference type="CDD" id="cd11356">
    <property type="entry name" value="AmyAc_Sucrose_phosphorylase-like_1"/>
    <property type="match status" value="1"/>
</dbReference>
<evidence type="ECO:0000256" key="1">
    <source>
        <dbReference type="ARBA" id="ARBA00022676"/>
    </source>
</evidence>
<evidence type="ECO:0000259" key="3">
    <source>
        <dbReference type="SMART" id="SM00642"/>
    </source>
</evidence>
<dbReference type="Gene3D" id="3.90.400.10">
    <property type="entry name" value="Oligo-1,6-glucosidase, Domain 2"/>
    <property type="match status" value="1"/>
</dbReference>
<dbReference type="InterPro" id="IPR045857">
    <property type="entry name" value="O16G_dom_2"/>
</dbReference>